<organism evidence="2 3">
    <name type="scientific">Glarea lozoyensis (strain ATCC 20868 / MF5171)</name>
    <dbReference type="NCBI Taxonomy" id="1116229"/>
    <lineage>
        <taxon>Eukaryota</taxon>
        <taxon>Fungi</taxon>
        <taxon>Dikarya</taxon>
        <taxon>Ascomycota</taxon>
        <taxon>Pezizomycotina</taxon>
        <taxon>Leotiomycetes</taxon>
        <taxon>Helotiales</taxon>
        <taxon>Helotiaceae</taxon>
        <taxon>Glarea</taxon>
    </lineage>
</organism>
<feature type="region of interest" description="Disordered" evidence="1">
    <location>
        <begin position="127"/>
        <end position="152"/>
    </location>
</feature>
<dbReference type="HOGENOM" id="CLU_568639_0_0_1"/>
<keyword evidence="3" id="KW-1185">Reference proteome</keyword>
<dbReference type="AlphaFoldDB" id="S3D004"/>
<reference evidence="2 3" key="1">
    <citation type="journal article" date="2013" name="BMC Genomics">
        <title>Genomics-driven discovery of the pneumocandin biosynthetic gene cluster in the fungus Glarea lozoyensis.</title>
        <authorList>
            <person name="Chen L."/>
            <person name="Yue Q."/>
            <person name="Zhang X."/>
            <person name="Xiang M."/>
            <person name="Wang C."/>
            <person name="Li S."/>
            <person name="Che Y."/>
            <person name="Ortiz-Lopez F.J."/>
            <person name="Bills G.F."/>
            <person name="Liu X."/>
            <person name="An Z."/>
        </authorList>
    </citation>
    <scope>NUCLEOTIDE SEQUENCE [LARGE SCALE GENOMIC DNA]</scope>
    <source>
        <strain evidence="3">ATCC 20868 / MF5171</strain>
    </source>
</reference>
<name>S3D004_GLAL2</name>
<evidence type="ECO:0000313" key="3">
    <source>
        <dbReference type="Proteomes" id="UP000016922"/>
    </source>
</evidence>
<dbReference type="KEGG" id="glz:GLAREA_03456"/>
<accession>S3D004</accession>
<gene>
    <name evidence="2" type="ORF">GLAREA_03456</name>
</gene>
<dbReference type="EMBL" id="KE145363">
    <property type="protein sequence ID" value="EPE30489.1"/>
    <property type="molecule type" value="Genomic_DNA"/>
</dbReference>
<sequence length="480" mass="52453">MDINHYEPTAPSIIDSESTLIKQEIPPLLPPRPHSDTSNNILPTSEQTQYDPILEPKLDKTTAPLVIDYDPSPTEKVKPHRIRRGPVSQAFYNGIPKNEPFQPAPSPILDSAPMAPTVAQQLHHRTQSTPMAATTTQQGQSRKASIPGEPKPLNTIQLNQRRRFSTAHPLILQPTHAVPRSVTMADIQAPSIPRKTRQNSVDMGMASPNYTPYAPPKSQKAALMQGLKSAQPLLVEAVSRASNRASHPSSSINTPPMTRPPTPEYSNSRTITPDVSATPPLSRSTSYASFDTALTTPMETQTVSSDKPQITTPTITFTPSTATLIPPKHLTIPIRIRFNPYASIKLSKNQSASASSCKLPTTTYSLGQFVFTVHVPAESGVDLSLLAHNIEDRLAAHLKAYGRSFADEMYQVSAIQGRARNGNKKAKDMAPEVLAGEEGTVQILQTMDFEKWVRGLDVVVFGKKVYRPRCCGKCGGKFCC</sequence>
<feature type="compositionally biased region" description="Polar residues" evidence="1">
    <location>
        <begin position="36"/>
        <end position="50"/>
    </location>
</feature>
<feature type="compositionally biased region" description="Polar residues" evidence="1">
    <location>
        <begin position="240"/>
        <end position="256"/>
    </location>
</feature>
<dbReference type="GeneID" id="19462511"/>
<evidence type="ECO:0000313" key="2">
    <source>
        <dbReference type="EMBL" id="EPE30489.1"/>
    </source>
</evidence>
<evidence type="ECO:0000256" key="1">
    <source>
        <dbReference type="SAM" id="MobiDB-lite"/>
    </source>
</evidence>
<feature type="region of interest" description="Disordered" evidence="1">
    <location>
        <begin position="239"/>
        <end position="286"/>
    </location>
</feature>
<proteinExistence type="predicted"/>
<dbReference type="RefSeq" id="XP_008081900.1">
    <property type="nucleotide sequence ID" value="XM_008083709.1"/>
</dbReference>
<protein>
    <submittedName>
        <fullName evidence="2">Uncharacterized protein</fullName>
    </submittedName>
</protein>
<dbReference type="Proteomes" id="UP000016922">
    <property type="component" value="Unassembled WGS sequence"/>
</dbReference>
<feature type="compositionally biased region" description="Polar residues" evidence="1">
    <location>
        <begin position="264"/>
        <end position="286"/>
    </location>
</feature>
<feature type="region of interest" description="Disordered" evidence="1">
    <location>
        <begin position="25"/>
        <end position="50"/>
    </location>
</feature>
<feature type="compositionally biased region" description="Polar residues" evidence="1">
    <location>
        <begin position="127"/>
        <end position="143"/>
    </location>
</feature>